<name>A0AAN7SKV4_9COLE</name>
<evidence type="ECO:0000256" key="10">
    <source>
        <dbReference type="SAM" id="MobiDB-lite"/>
    </source>
</evidence>
<evidence type="ECO:0000256" key="3">
    <source>
        <dbReference type="ARBA" id="ARBA00010774"/>
    </source>
</evidence>
<evidence type="ECO:0000313" key="14">
    <source>
        <dbReference type="EMBL" id="KAK4872908.1"/>
    </source>
</evidence>
<comment type="cofactor">
    <cofactor evidence="1">
        <name>Mg(2+)</name>
        <dbReference type="ChEBI" id="CHEBI:18420"/>
    </cofactor>
</comment>
<dbReference type="Pfam" id="PF16064">
    <property type="entry name" value="DUF4806"/>
    <property type="match status" value="1"/>
</dbReference>
<dbReference type="PANTHER" id="PTHR12121:SF45">
    <property type="entry name" value="NOCTURNIN"/>
    <property type="match status" value="1"/>
</dbReference>
<keyword evidence="7" id="KW-0460">Magnesium</keyword>
<evidence type="ECO:0000313" key="15">
    <source>
        <dbReference type="Proteomes" id="UP001353858"/>
    </source>
</evidence>
<dbReference type="GO" id="GO:0046872">
    <property type="term" value="F:metal ion binding"/>
    <property type="evidence" value="ECO:0007669"/>
    <property type="project" value="UniProtKB-KW"/>
</dbReference>
<keyword evidence="15" id="KW-1185">Reference proteome</keyword>
<keyword evidence="5" id="KW-0479">Metal-binding</keyword>
<evidence type="ECO:0000256" key="2">
    <source>
        <dbReference type="ARBA" id="ARBA00004496"/>
    </source>
</evidence>
<keyword evidence="11" id="KW-1133">Transmembrane helix</keyword>
<dbReference type="SUPFAM" id="SSF56219">
    <property type="entry name" value="DNase I-like"/>
    <property type="match status" value="1"/>
</dbReference>
<dbReference type="Pfam" id="PF03372">
    <property type="entry name" value="Exo_endo_phos"/>
    <property type="match status" value="1"/>
</dbReference>
<dbReference type="InterPro" id="IPR005135">
    <property type="entry name" value="Endo/exonuclease/phosphatase"/>
</dbReference>
<protein>
    <recommendedName>
        <fullName evidence="9">Nocturnin</fullName>
    </recommendedName>
</protein>
<evidence type="ECO:0000259" key="13">
    <source>
        <dbReference type="Pfam" id="PF16064"/>
    </source>
</evidence>
<keyword evidence="11" id="KW-0812">Transmembrane</keyword>
<evidence type="ECO:0000256" key="9">
    <source>
        <dbReference type="ARBA" id="ARBA00023807"/>
    </source>
</evidence>
<gene>
    <name evidence="14" type="ORF">RN001_014937</name>
</gene>
<accession>A0AAN7SKV4</accession>
<dbReference type="GO" id="GO:0005737">
    <property type="term" value="C:cytoplasm"/>
    <property type="evidence" value="ECO:0007669"/>
    <property type="project" value="UniProtKB-SubCell"/>
</dbReference>
<feature type="domain" description="DUF4806" evidence="13">
    <location>
        <begin position="594"/>
        <end position="674"/>
    </location>
</feature>
<proteinExistence type="inferred from homology"/>
<evidence type="ECO:0000256" key="6">
    <source>
        <dbReference type="ARBA" id="ARBA00022801"/>
    </source>
</evidence>
<dbReference type="GO" id="GO:0006139">
    <property type="term" value="P:nucleobase-containing compound metabolic process"/>
    <property type="evidence" value="ECO:0007669"/>
    <property type="project" value="UniProtKB-ARBA"/>
</dbReference>
<keyword evidence="8" id="KW-0090">Biological rhythms</keyword>
<keyword evidence="6" id="KW-0378">Hydrolase</keyword>
<dbReference type="Gene3D" id="3.60.10.10">
    <property type="entry name" value="Endonuclease/exonuclease/phosphatase"/>
    <property type="match status" value="1"/>
</dbReference>
<evidence type="ECO:0000256" key="7">
    <source>
        <dbReference type="ARBA" id="ARBA00022842"/>
    </source>
</evidence>
<feature type="region of interest" description="Disordered" evidence="10">
    <location>
        <begin position="514"/>
        <end position="534"/>
    </location>
</feature>
<dbReference type="GO" id="GO:0048511">
    <property type="term" value="P:rhythmic process"/>
    <property type="evidence" value="ECO:0007669"/>
    <property type="project" value="UniProtKB-KW"/>
</dbReference>
<reference evidence="15" key="1">
    <citation type="submission" date="2023-01" db="EMBL/GenBank/DDBJ databases">
        <title>Key to firefly adult light organ development and bioluminescence: homeobox transcription factors regulate luciferase expression and transportation to peroxisome.</title>
        <authorList>
            <person name="Fu X."/>
        </authorList>
    </citation>
    <scope>NUCLEOTIDE SEQUENCE [LARGE SCALE GENOMIC DNA]</scope>
</reference>
<comment type="similarity">
    <text evidence="3">Belongs to the CCR4/nocturin family.</text>
</comment>
<dbReference type="Proteomes" id="UP001353858">
    <property type="component" value="Unassembled WGS sequence"/>
</dbReference>
<organism evidence="14 15">
    <name type="scientific">Aquatica leii</name>
    <dbReference type="NCBI Taxonomy" id="1421715"/>
    <lineage>
        <taxon>Eukaryota</taxon>
        <taxon>Metazoa</taxon>
        <taxon>Ecdysozoa</taxon>
        <taxon>Arthropoda</taxon>
        <taxon>Hexapoda</taxon>
        <taxon>Insecta</taxon>
        <taxon>Pterygota</taxon>
        <taxon>Neoptera</taxon>
        <taxon>Endopterygota</taxon>
        <taxon>Coleoptera</taxon>
        <taxon>Polyphaga</taxon>
        <taxon>Elateriformia</taxon>
        <taxon>Elateroidea</taxon>
        <taxon>Lampyridae</taxon>
        <taxon>Luciolinae</taxon>
        <taxon>Aquatica</taxon>
    </lineage>
</organism>
<dbReference type="FunFam" id="3.60.10.10:FF:000012">
    <property type="entry name" value="nocturnin isoform X2"/>
    <property type="match status" value="1"/>
</dbReference>
<evidence type="ECO:0000259" key="12">
    <source>
        <dbReference type="Pfam" id="PF03372"/>
    </source>
</evidence>
<dbReference type="GO" id="GO:0000175">
    <property type="term" value="F:3'-5'-RNA exonuclease activity"/>
    <property type="evidence" value="ECO:0007669"/>
    <property type="project" value="TreeGrafter"/>
</dbReference>
<dbReference type="InterPro" id="IPR032071">
    <property type="entry name" value="DUF4806"/>
</dbReference>
<keyword evidence="4" id="KW-0963">Cytoplasm</keyword>
<comment type="caution">
    <text evidence="14">The sequence shown here is derived from an EMBL/GenBank/DDBJ whole genome shotgun (WGS) entry which is preliminary data.</text>
</comment>
<evidence type="ECO:0000256" key="5">
    <source>
        <dbReference type="ARBA" id="ARBA00022723"/>
    </source>
</evidence>
<feature type="transmembrane region" description="Helical" evidence="11">
    <location>
        <begin position="389"/>
        <end position="408"/>
    </location>
</feature>
<evidence type="ECO:0000256" key="11">
    <source>
        <dbReference type="SAM" id="Phobius"/>
    </source>
</evidence>
<dbReference type="EMBL" id="JARPUR010000007">
    <property type="protein sequence ID" value="KAK4872908.1"/>
    <property type="molecule type" value="Genomic_DNA"/>
</dbReference>
<evidence type="ECO:0000256" key="1">
    <source>
        <dbReference type="ARBA" id="ARBA00001946"/>
    </source>
</evidence>
<comment type="subcellular location">
    <subcellularLocation>
        <location evidence="2">Cytoplasm</location>
    </subcellularLocation>
</comment>
<evidence type="ECO:0000256" key="4">
    <source>
        <dbReference type="ARBA" id="ARBA00022490"/>
    </source>
</evidence>
<keyword evidence="11" id="KW-0472">Membrane</keyword>
<dbReference type="InterPro" id="IPR036691">
    <property type="entry name" value="Endo/exonu/phosph_ase_sf"/>
</dbReference>
<dbReference type="InterPro" id="IPR050410">
    <property type="entry name" value="CCR4/nocturin_mRNA_transcr"/>
</dbReference>
<evidence type="ECO:0000256" key="8">
    <source>
        <dbReference type="ARBA" id="ARBA00023108"/>
    </source>
</evidence>
<dbReference type="AlphaFoldDB" id="A0AAN7SKV4"/>
<feature type="domain" description="Endonuclease/exonuclease/phosphatase" evidence="12">
    <location>
        <begin position="110"/>
        <end position="383"/>
    </location>
</feature>
<sequence>MASLKNKLLVQSVRRFGRILTMPRMGSFNSAPKILNGDNQDKDVRLPDAITRIELLKHCQNHLQLYPMIKRNFRLMKDYQDDCCANFQKLNSVSKGCSDYVSSPYNIRVLQWNILSQALGVMNDNFARCPDNALDWNFRRYRIVEEIVQYFPDIVCLQEVDHFNFLKHVLGTQGYEGMFFPKPDSPCFYIEGNNGPDGCAIFYRKNKFDLVKNENKVLEIWRVQSNQVAVLAVLRIRETGQEVCVATTHLKARQGALLSTLRNEQGKDLLQFVSNHFSNRPTILCGDFNAEPTEPVYETVLNSPSLNLSSAYASCHDYDGLCSAHREPPYTTWKIRDEGEICHTIDYIFYNRNSMEVEAVLDFPSGDEIGQDRVPSYLYPSDHFSLVCYAWVVGLWYISFLGFVCYTFTTGRKMFPLVEFAEESGGGLSVIRSEGYTPRKKEVFWPSTKESKKFEKILLSENQTFDKWKLYSIKRCLYESVIKKKSRRAEDTSDLQSEADEVIATLSKRKTRPTQRLLEFDSSEEDTASKFSRPPTISLDRQLRNVASQQQLEVLEPVAQCSIPISRSSTPQSSLSGLDSSIVENSTLTTCLAIKLPINADHDIQQLEEYLKRQDNYDALRCHLSTFGGKNVNDITSKIFKKVIDDQLACNYNYLGTWSQKKAFLQLSLNKVVIDAVKAKQFLEKKINFTSLFMDTL</sequence>
<dbReference type="PANTHER" id="PTHR12121">
    <property type="entry name" value="CARBON CATABOLITE REPRESSOR PROTEIN 4"/>
    <property type="match status" value="1"/>
</dbReference>